<evidence type="ECO:0000313" key="15">
    <source>
        <dbReference type="Proteomes" id="UP000270471"/>
    </source>
</evidence>
<comment type="caution">
    <text evidence="14">The sequence shown here is derived from an EMBL/GenBank/DDBJ whole genome shotgun (WGS) entry which is preliminary data.</text>
</comment>
<keyword evidence="5 13" id="KW-0963">Cytoplasm</keyword>
<comment type="pathway">
    <text evidence="2 13">Cofactor biosynthesis; NAD(+) biosynthesis; quinolinate from iminoaspartate: step 1/1.</text>
</comment>
<dbReference type="OrthoDB" id="9801204at2"/>
<evidence type="ECO:0000256" key="13">
    <source>
        <dbReference type="HAMAP-Rule" id="MF_00569"/>
    </source>
</evidence>
<evidence type="ECO:0000256" key="8">
    <source>
        <dbReference type="ARBA" id="ARBA00022723"/>
    </source>
</evidence>
<dbReference type="NCBIfam" id="NF006881">
    <property type="entry name" value="PRK09375.2-2"/>
    <property type="match status" value="1"/>
</dbReference>
<evidence type="ECO:0000256" key="2">
    <source>
        <dbReference type="ARBA" id="ARBA00005065"/>
    </source>
</evidence>
<feature type="binding site" evidence="13">
    <location>
        <begin position="163"/>
        <end position="165"/>
    </location>
    <ligand>
        <name>iminosuccinate</name>
        <dbReference type="ChEBI" id="CHEBI:77875"/>
    </ligand>
</feature>
<dbReference type="Gene3D" id="3.40.50.10800">
    <property type="entry name" value="NadA-like"/>
    <property type="match status" value="3"/>
</dbReference>
<proteinExistence type="inferred from homology"/>
<feature type="binding site" evidence="13">
    <location>
        <position position="184"/>
    </location>
    <ligand>
        <name>iminosuccinate</name>
        <dbReference type="ChEBI" id="CHEBI:77875"/>
    </ligand>
</feature>
<keyword evidence="6 13" id="KW-0662">Pyridine nucleotide biosynthesis</keyword>
<evidence type="ECO:0000256" key="11">
    <source>
        <dbReference type="ARBA" id="ARBA00050125"/>
    </source>
</evidence>
<dbReference type="InterPro" id="IPR036094">
    <property type="entry name" value="NadA_sf"/>
</dbReference>
<dbReference type="InterPro" id="IPR003473">
    <property type="entry name" value="NadA"/>
</dbReference>
<dbReference type="Proteomes" id="UP000270471">
    <property type="component" value="Unassembled WGS sequence"/>
</dbReference>
<dbReference type="InterPro" id="IPR023515">
    <property type="entry name" value="Quinolinate_synth_A_type3"/>
</dbReference>
<evidence type="ECO:0000313" key="14">
    <source>
        <dbReference type="EMBL" id="RMB87391.1"/>
    </source>
</evidence>
<feature type="binding site" evidence="13">
    <location>
        <position position="254"/>
    </location>
    <ligand>
        <name>[4Fe-4S] cluster</name>
        <dbReference type="ChEBI" id="CHEBI:49883"/>
    </ligand>
</feature>
<evidence type="ECO:0000256" key="6">
    <source>
        <dbReference type="ARBA" id="ARBA00022642"/>
    </source>
</evidence>
<dbReference type="AlphaFoldDB" id="A0A3M0ICY9"/>
<dbReference type="UniPathway" id="UPA00253">
    <property type="reaction ID" value="UER00327"/>
</dbReference>
<evidence type="ECO:0000256" key="7">
    <source>
        <dbReference type="ARBA" id="ARBA00022679"/>
    </source>
</evidence>
<dbReference type="PANTHER" id="PTHR30573:SF0">
    <property type="entry name" value="QUINOLINATE SYNTHASE, CHLOROPLASTIC"/>
    <property type="match status" value="1"/>
</dbReference>
<evidence type="ECO:0000256" key="4">
    <source>
        <dbReference type="ARBA" id="ARBA00022485"/>
    </source>
</evidence>
<comment type="similarity">
    <text evidence="13">Belongs to the quinolinate synthase family. Type 3 subfamily.</text>
</comment>
<keyword evidence="4 13" id="KW-0004">4Fe-4S</keyword>
<protein>
    <recommendedName>
        <fullName evidence="12 13">Quinolinate synthase</fullName>
        <ecNumber evidence="3 13">2.5.1.72</ecNumber>
    </recommendedName>
</protein>
<feature type="binding site" evidence="13">
    <location>
        <position position="84"/>
    </location>
    <ligand>
        <name>iminosuccinate</name>
        <dbReference type="ChEBI" id="CHEBI:77875"/>
    </ligand>
</feature>
<dbReference type="EC" id="2.5.1.72" evidence="3 13"/>
<comment type="cofactor">
    <cofactor evidence="13">
        <name>[4Fe-4S] cluster</name>
        <dbReference type="ChEBI" id="CHEBI:49883"/>
    </cofactor>
    <text evidence="13">Binds 1 [4Fe-4S] cluster per subunit.</text>
</comment>
<dbReference type="PANTHER" id="PTHR30573">
    <property type="entry name" value="QUINOLINATE SYNTHETASE A"/>
    <property type="match status" value="1"/>
</dbReference>
<keyword evidence="15" id="KW-1185">Reference proteome</keyword>
<dbReference type="Pfam" id="PF02445">
    <property type="entry name" value="NadA"/>
    <property type="match status" value="1"/>
</dbReference>
<dbReference type="GO" id="GO:0046872">
    <property type="term" value="F:metal ion binding"/>
    <property type="evidence" value="ECO:0007669"/>
    <property type="project" value="UniProtKB-KW"/>
</dbReference>
<accession>A0A3M0ICY9</accession>
<dbReference type="GO" id="GO:0051539">
    <property type="term" value="F:4 iron, 4 sulfur cluster binding"/>
    <property type="evidence" value="ECO:0007669"/>
    <property type="project" value="UniProtKB-KW"/>
</dbReference>
<evidence type="ECO:0000256" key="12">
    <source>
        <dbReference type="ARBA" id="ARBA00073059"/>
    </source>
</evidence>
<keyword evidence="10 13" id="KW-0411">Iron-sulfur</keyword>
<keyword evidence="8 13" id="KW-0479">Metal-binding</keyword>
<dbReference type="FunFam" id="3.40.50.10800:FF:000001">
    <property type="entry name" value="Quinolinate synthase A"/>
    <property type="match status" value="1"/>
</dbReference>
<evidence type="ECO:0000256" key="9">
    <source>
        <dbReference type="ARBA" id="ARBA00023004"/>
    </source>
</evidence>
<keyword evidence="9 13" id="KW-0408">Iron</keyword>
<comment type="function">
    <text evidence="1 13">Catalyzes the condensation of iminoaspartate with dihydroxyacetone phosphate to form quinolinate.</text>
</comment>
<evidence type="ECO:0000256" key="3">
    <source>
        <dbReference type="ARBA" id="ARBA00012669"/>
    </source>
</evidence>
<name>A0A3M0ICY9_9ACTN</name>
<dbReference type="GO" id="GO:0008987">
    <property type="term" value="F:quinolinate synthetase A activity"/>
    <property type="evidence" value="ECO:0007669"/>
    <property type="project" value="UniProtKB-UniRule"/>
</dbReference>
<dbReference type="RefSeq" id="WP_121888098.1">
    <property type="nucleotide sequence ID" value="NZ_PENI01000002.1"/>
</dbReference>
<sequence>MTTAQIPELDVQPSPLALLLLGREADPKSERGVECPGELPSPSDPDLVERARAAKEKLGDKVFVLGHHYQRDEVIQFADVTGDSFKLARDAAARPEAEYIVFCGVHFMAESADILTSDDQKVVLPDLAAGCSMADMATAEQVAECWDVLTEAGIAERVVPVSYMNSSADIKAFTGRHGGTICTSSNARRALEWAFQQGEKVLFLPDQHLGRNTAVRELGMSLEDCVVYNPHKPNGGLTADQLRDARTILWRGHCSVHGRFGLDSVNEVRERIPGVNVLVHPECRHEVVAAADQVGSTEYIIKALEAAPAGSKWAVGTELNLVRRLANRFAPEGKEIVFLDRTVCFCSTMNRIDLPHLVWALESLAEGNLVNRIEVDEETERYAKLALERMLSLP</sequence>
<keyword evidence="7 13" id="KW-0808">Transferase</keyword>
<dbReference type="NCBIfam" id="TIGR00550">
    <property type="entry name" value="nadA"/>
    <property type="match status" value="1"/>
</dbReference>
<evidence type="ECO:0000256" key="5">
    <source>
        <dbReference type="ARBA" id="ARBA00022490"/>
    </source>
</evidence>
<evidence type="ECO:0000256" key="1">
    <source>
        <dbReference type="ARBA" id="ARBA00003791"/>
    </source>
</evidence>
<reference evidence="14 15" key="1">
    <citation type="submission" date="2017-11" db="EMBL/GenBank/DDBJ databases">
        <title>Draft genome of actinobacteria isolated from guarana (Paullinia cupana (Mart.) Ducke.</title>
        <authorList>
            <person name="Siqueira K.A."/>
            <person name="Liotti R.G."/>
            <person name="Mendes T.A.O."/>
            <person name="Soares M.A."/>
        </authorList>
    </citation>
    <scope>NUCLEOTIDE SEQUENCE [LARGE SCALE GENOMIC DNA]</scope>
    <source>
        <strain evidence="14 15">193</strain>
    </source>
</reference>
<gene>
    <name evidence="13" type="primary">nadA</name>
    <name evidence="14" type="ORF">CTZ28_04355</name>
</gene>
<feature type="binding site" evidence="13">
    <location>
        <position position="346"/>
    </location>
    <ligand>
        <name>[4Fe-4S] cluster</name>
        <dbReference type="ChEBI" id="CHEBI:49883"/>
    </ligand>
</feature>
<dbReference type="GO" id="GO:0034628">
    <property type="term" value="P:'de novo' NAD+ biosynthetic process from L-aspartate"/>
    <property type="evidence" value="ECO:0007669"/>
    <property type="project" value="TreeGrafter"/>
</dbReference>
<feature type="binding site" evidence="13">
    <location>
        <position position="297"/>
    </location>
    <ligand>
        <name>iminosuccinate</name>
        <dbReference type="ChEBI" id="CHEBI:77875"/>
    </ligand>
</feature>
<feature type="binding site" evidence="13">
    <location>
        <position position="131"/>
    </location>
    <ligand>
        <name>[4Fe-4S] cluster</name>
        <dbReference type="ChEBI" id="CHEBI:49883"/>
    </ligand>
</feature>
<dbReference type="NCBIfam" id="NF006883">
    <property type="entry name" value="PRK09375.2-4"/>
    <property type="match status" value="1"/>
</dbReference>
<dbReference type="SUPFAM" id="SSF142754">
    <property type="entry name" value="NadA-like"/>
    <property type="match status" value="1"/>
</dbReference>
<feature type="binding site" evidence="13">
    <location>
        <position position="67"/>
    </location>
    <ligand>
        <name>iminosuccinate</name>
        <dbReference type="ChEBI" id="CHEBI:77875"/>
    </ligand>
</feature>
<dbReference type="HAMAP" id="MF_00569">
    <property type="entry name" value="NadA_type3"/>
    <property type="match status" value="1"/>
</dbReference>
<comment type="subcellular location">
    <subcellularLocation>
        <location evidence="13">Cytoplasm</location>
    </subcellularLocation>
</comment>
<comment type="catalytic activity">
    <reaction evidence="11">
        <text>iminosuccinate + dihydroxyacetone phosphate = quinolinate + phosphate + 2 H2O + H(+)</text>
        <dbReference type="Rhea" id="RHEA:25888"/>
        <dbReference type="ChEBI" id="CHEBI:15377"/>
        <dbReference type="ChEBI" id="CHEBI:15378"/>
        <dbReference type="ChEBI" id="CHEBI:29959"/>
        <dbReference type="ChEBI" id="CHEBI:43474"/>
        <dbReference type="ChEBI" id="CHEBI:57642"/>
        <dbReference type="ChEBI" id="CHEBI:77875"/>
        <dbReference type="EC" id="2.5.1.72"/>
    </reaction>
    <physiologicalReaction direction="left-to-right" evidence="11">
        <dbReference type="Rhea" id="RHEA:25889"/>
    </physiologicalReaction>
</comment>
<dbReference type="EMBL" id="PENI01000002">
    <property type="protein sequence ID" value="RMB87391.1"/>
    <property type="molecule type" value="Genomic_DNA"/>
</dbReference>
<dbReference type="GO" id="GO:0005829">
    <property type="term" value="C:cytosol"/>
    <property type="evidence" value="ECO:0007669"/>
    <property type="project" value="TreeGrafter"/>
</dbReference>
<evidence type="ECO:0000256" key="10">
    <source>
        <dbReference type="ARBA" id="ARBA00023014"/>
    </source>
</evidence>
<feature type="binding site" evidence="13">
    <location>
        <begin position="280"/>
        <end position="282"/>
    </location>
    <ligand>
        <name>iminosuccinate</name>
        <dbReference type="ChEBI" id="CHEBI:77875"/>
    </ligand>
</feature>
<organism evidence="14 15">
    <name type="scientific">Streptomyces shenzhenensis</name>
    <dbReference type="NCBI Taxonomy" id="943815"/>
    <lineage>
        <taxon>Bacteria</taxon>
        <taxon>Bacillati</taxon>
        <taxon>Actinomycetota</taxon>
        <taxon>Actinomycetes</taxon>
        <taxon>Kitasatosporales</taxon>
        <taxon>Streptomycetaceae</taxon>
        <taxon>Streptomyces</taxon>
    </lineage>
</organism>